<evidence type="ECO:0000256" key="1">
    <source>
        <dbReference type="ARBA" id="ARBA00010050"/>
    </source>
</evidence>
<comment type="similarity">
    <text evidence="1">Belongs to the SNAP family.</text>
</comment>
<evidence type="ECO:0000256" key="3">
    <source>
        <dbReference type="ARBA" id="ARBA00022927"/>
    </source>
</evidence>
<sequence>MSDSQAASLVEEAEKKLTKFSLFTSKEEIREKARDKLLQAATLYKTTENWLAAARTYKRASELSQQNKSEIDFVEDLTNAGMMFRKANDPAYEETLSTVVDLYDKNGKYGQASKVCQTLAEMGGAASEKWFRRAIQYLRNEGSKVTANELVAKMVQQQVEQGNFELARKEYERLGREYLDEHLTRGSAKKYLFLALLCRIAMLTSTNLLEGIEALAAQFQEYQDLDPQFTELTREHMLVRTILEALENEDEELYTDAYMEYDAIIPLDITKKKMLLRGKQALRGTDKGGRKEADAADDDCR</sequence>
<dbReference type="SUPFAM" id="SSF48452">
    <property type="entry name" value="TPR-like"/>
    <property type="match status" value="1"/>
</dbReference>
<dbReference type="GO" id="GO:0005483">
    <property type="term" value="F:soluble NSF attachment protein activity"/>
    <property type="evidence" value="ECO:0007669"/>
    <property type="project" value="TreeGrafter"/>
</dbReference>
<organism evidence="4">
    <name type="scientific">Neobodo designis</name>
    <name type="common">Flagellated protozoan</name>
    <name type="synonym">Bodo designis</name>
    <dbReference type="NCBI Taxonomy" id="312471"/>
    <lineage>
        <taxon>Eukaryota</taxon>
        <taxon>Discoba</taxon>
        <taxon>Euglenozoa</taxon>
        <taxon>Kinetoplastea</taxon>
        <taxon>Metakinetoplastina</taxon>
        <taxon>Neobodonida</taxon>
        <taxon>Neobodo</taxon>
    </lineage>
</organism>
<evidence type="ECO:0000313" key="4">
    <source>
        <dbReference type="EMBL" id="CAD9119300.1"/>
    </source>
</evidence>
<dbReference type="GO" id="GO:0035494">
    <property type="term" value="P:SNARE complex disassembly"/>
    <property type="evidence" value="ECO:0007669"/>
    <property type="project" value="TreeGrafter"/>
</dbReference>
<dbReference type="InterPro" id="IPR011990">
    <property type="entry name" value="TPR-like_helical_dom_sf"/>
</dbReference>
<keyword evidence="3" id="KW-0653">Protein transport</keyword>
<dbReference type="GO" id="GO:0019905">
    <property type="term" value="F:syntaxin binding"/>
    <property type="evidence" value="ECO:0007669"/>
    <property type="project" value="TreeGrafter"/>
</dbReference>
<dbReference type="InterPro" id="IPR000744">
    <property type="entry name" value="NSF_attach"/>
</dbReference>
<dbReference type="EMBL" id="HBGF01024857">
    <property type="protein sequence ID" value="CAD9119300.1"/>
    <property type="molecule type" value="Transcribed_RNA"/>
</dbReference>
<reference evidence="4" key="1">
    <citation type="submission" date="2021-01" db="EMBL/GenBank/DDBJ databases">
        <authorList>
            <person name="Corre E."/>
            <person name="Pelletier E."/>
            <person name="Niang G."/>
            <person name="Scheremetjew M."/>
            <person name="Finn R."/>
            <person name="Kale V."/>
            <person name="Holt S."/>
            <person name="Cochrane G."/>
            <person name="Meng A."/>
            <person name="Brown T."/>
            <person name="Cohen L."/>
        </authorList>
    </citation>
    <scope>NUCLEOTIDE SEQUENCE</scope>
    <source>
        <strain evidence="4">CCAP 1951/1</strain>
    </source>
</reference>
<dbReference type="PANTHER" id="PTHR13768:SF41">
    <property type="entry name" value="SOLUBLE N-ETHYLMALEIMIDE SENSITIVE FACTOR (NSF) ATTACHMENT PROTEIN"/>
    <property type="match status" value="1"/>
</dbReference>
<dbReference type="GO" id="GO:0031201">
    <property type="term" value="C:SNARE complex"/>
    <property type="evidence" value="ECO:0007669"/>
    <property type="project" value="TreeGrafter"/>
</dbReference>
<dbReference type="Pfam" id="PF14938">
    <property type="entry name" value="SNAP"/>
    <property type="match status" value="1"/>
</dbReference>
<dbReference type="AlphaFoldDB" id="A0A7S1M430"/>
<dbReference type="GO" id="GO:0006886">
    <property type="term" value="P:intracellular protein transport"/>
    <property type="evidence" value="ECO:0007669"/>
    <property type="project" value="InterPro"/>
</dbReference>
<dbReference type="GO" id="GO:0005774">
    <property type="term" value="C:vacuolar membrane"/>
    <property type="evidence" value="ECO:0007669"/>
    <property type="project" value="TreeGrafter"/>
</dbReference>
<gene>
    <name evidence="4" type="ORF">NDES1114_LOCUS16470</name>
</gene>
<name>A0A7S1M430_NEODS</name>
<accession>A0A7S1M430</accession>
<evidence type="ECO:0000256" key="2">
    <source>
        <dbReference type="ARBA" id="ARBA00022448"/>
    </source>
</evidence>
<proteinExistence type="inferred from homology"/>
<keyword evidence="2" id="KW-0813">Transport</keyword>
<dbReference type="PANTHER" id="PTHR13768">
    <property type="entry name" value="SOLUBLE NSF ATTACHMENT PROTEIN SNAP"/>
    <property type="match status" value="1"/>
</dbReference>
<dbReference type="Gene3D" id="1.25.40.10">
    <property type="entry name" value="Tetratricopeptide repeat domain"/>
    <property type="match status" value="1"/>
</dbReference>
<protein>
    <recommendedName>
        <fullName evidence="5">Alpha-soluble NSF attachment protein</fullName>
    </recommendedName>
</protein>
<evidence type="ECO:0008006" key="5">
    <source>
        <dbReference type="Google" id="ProtNLM"/>
    </source>
</evidence>